<dbReference type="PROSITE" id="PS51257">
    <property type="entry name" value="PROKAR_LIPOPROTEIN"/>
    <property type="match status" value="1"/>
</dbReference>
<dbReference type="Gene3D" id="2.120.10.80">
    <property type="entry name" value="Kelch-type beta propeller"/>
    <property type="match status" value="1"/>
</dbReference>
<accession>A0ABX7NFB3</accession>
<sequence>MKTVRFMPLVVGVLGALAGCFDFDEDQKVWCKSHPDACAPTFEEKPAQAVFVEKKKTLSLRVLAKDPAGDALRFAWSSNVGTFGAPSDTGTTSDITWTAPDCVPPPAASLTLTASSTRDASSIATFLAFGMPECPTLSDTGRLATAGTGQTATLLYSSDVLVVGGEAAGTPLSRAELYTPRAQAWAPAVELLPARTGHGAVRLDSGLVLVTGGRGSSGALKNADLFNPDSRTWTPMTPLTTGRYGHASVLLLSGKVFVTGGTDGKDIIATTEIFTQGAQPEWSTTSNARVARDHPVATVVGSGKVLVTGGMTVGGSYPGSADVYDPDTGAWTQVDSAGEGRVGHTATLLPSGQVLVTGGANAQGAVGSSVVIDVENRRASQSGRLATARSGHTATVLPSGGVLVTGGRDANQKPLASAEVFDPETGTWSQTVPLVTARHGHQAILLVSGKVLLVGGAGEAGALVSAELYDPGTKTWTSTDRLLTQRVDHTATLLDSGQVLVLGGSNLSASGSDVFLAAAERYEPATGKWSSTAPMQAARKRHTATLLPTGRVLVVGGHNGTRNVLEAEVFDPVAGTWSAGGTLLGGRHFHSATLLKSGKVLVAGGNGLGELLASSELYDPASGKWERTGAMGSSRMKHTATLLPSGKVLVTGGYSSVAGTGVVLQSAELYDPQTGTWSATGSMAVTRGNHTATLLASGKVLVVAGHSTTGQVASVRTAELYDPVTGKWAATGSLTENRRSHTATLLASGKVLVAGGFGGFEDRFYLSPSEVFDPATERWSLTSGLLTPRQDATATLLPLGKVLVTGGTGYENVQGEAELYMP</sequence>
<dbReference type="EMBL" id="CP071091">
    <property type="protein sequence ID" value="QSQ17098.1"/>
    <property type="molecule type" value="Genomic_DNA"/>
</dbReference>
<keyword evidence="4" id="KW-1185">Reference proteome</keyword>
<evidence type="ECO:0000256" key="2">
    <source>
        <dbReference type="ARBA" id="ARBA00022737"/>
    </source>
</evidence>
<dbReference type="InterPro" id="IPR015915">
    <property type="entry name" value="Kelch-typ_b-propeller"/>
</dbReference>
<proteinExistence type="predicted"/>
<reference evidence="3 4" key="1">
    <citation type="submission" date="2021-02" db="EMBL/GenBank/DDBJ databases">
        <title>De Novo genome assembly of isolated myxobacteria.</title>
        <authorList>
            <person name="Stevens D.C."/>
        </authorList>
    </citation>
    <scope>NUCLEOTIDE SEQUENCE [LARGE SCALE GENOMIC DNA]</scope>
    <source>
        <strain evidence="3 4">SCHIC003</strain>
    </source>
</reference>
<dbReference type="SUPFAM" id="SSF117281">
    <property type="entry name" value="Kelch motif"/>
    <property type="match status" value="2"/>
</dbReference>
<dbReference type="InterPro" id="IPR006652">
    <property type="entry name" value="Kelch_1"/>
</dbReference>
<dbReference type="Gene3D" id="2.130.10.80">
    <property type="entry name" value="Galactose oxidase/kelch, beta-propeller"/>
    <property type="match status" value="6"/>
</dbReference>
<dbReference type="SUPFAM" id="SSF50965">
    <property type="entry name" value="Galactose oxidase, central domain"/>
    <property type="match status" value="1"/>
</dbReference>
<dbReference type="SMART" id="SM00612">
    <property type="entry name" value="Kelch"/>
    <property type="match status" value="13"/>
</dbReference>
<dbReference type="Pfam" id="PF24681">
    <property type="entry name" value="Kelch_KLHDC2_KLHL20_DRC7"/>
    <property type="match status" value="2"/>
</dbReference>
<evidence type="ECO:0000313" key="4">
    <source>
        <dbReference type="Proteomes" id="UP000663090"/>
    </source>
</evidence>
<dbReference type="InterPro" id="IPR037293">
    <property type="entry name" value="Gal_Oxidase_central_sf"/>
</dbReference>
<keyword evidence="2" id="KW-0677">Repeat</keyword>
<keyword evidence="1" id="KW-0880">Kelch repeat</keyword>
<gene>
    <name evidence="3" type="ORF">JY572_13995</name>
</gene>
<protein>
    <submittedName>
        <fullName evidence="3">Kelch-like protein</fullName>
    </submittedName>
</protein>
<name>A0ABX7NFB3_9BACT</name>
<dbReference type="InterPro" id="IPR011043">
    <property type="entry name" value="Gal_Oxase/kelch_b-propeller"/>
</dbReference>
<dbReference type="PANTHER" id="PTHR45632:SF3">
    <property type="entry name" value="KELCH-LIKE PROTEIN 32"/>
    <property type="match status" value="1"/>
</dbReference>
<evidence type="ECO:0000256" key="1">
    <source>
        <dbReference type="ARBA" id="ARBA00022441"/>
    </source>
</evidence>
<dbReference type="RefSeq" id="WP_206718733.1">
    <property type="nucleotide sequence ID" value="NZ_CP071091.1"/>
</dbReference>
<evidence type="ECO:0000313" key="3">
    <source>
        <dbReference type="EMBL" id="QSQ17098.1"/>
    </source>
</evidence>
<dbReference type="Pfam" id="PF01344">
    <property type="entry name" value="Kelch_1"/>
    <property type="match status" value="2"/>
</dbReference>
<dbReference type="PANTHER" id="PTHR45632">
    <property type="entry name" value="LD33804P"/>
    <property type="match status" value="1"/>
</dbReference>
<dbReference type="Proteomes" id="UP000663090">
    <property type="component" value="Chromosome"/>
</dbReference>
<organism evidence="3 4">
    <name type="scientific">Myxococcus landrumensis</name>
    <dbReference type="NCBI Taxonomy" id="2813577"/>
    <lineage>
        <taxon>Bacteria</taxon>
        <taxon>Pseudomonadati</taxon>
        <taxon>Myxococcota</taxon>
        <taxon>Myxococcia</taxon>
        <taxon>Myxococcales</taxon>
        <taxon>Cystobacterineae</taxon>
        <taxon>Myxococcaceae</taxon>
        <taxon>Myxococcus</taxon>
    </lineage>
</organism>